<feature type="compositionally biased region" description="Basic and acidic residues" evidence="4">
    <location>
        <begin position="41"/>
        <end position="50"/>
    </location>
</feature>
<dbReference type="InterPro" id="IPR027417">
    <property type="entry name" value="P-loop_NTPase"/>
</dbReference>
<feature type="compositionally biased region" description="Basic and acidic residues" evidence="4">
    <location>
        <begin position="798"/>
        <end position="811"/>
    </location>
</feature>
<sequence length="920" mass="102515">MDDDDIYAYEQEVQEMDEWEAMHAHEIEAAEEELRAMEAAEMATRERRDTAQIPRDDDDDMMQGTIAEAASETPSYDRPMTIEERLAATEARVRSALERCATALGEDDHASLEDTERFDDYVSRKQLITTVDATTGTFLLSRPPIEVPSVSIVLPTGERRFVRKREKSILSATTSRSSAADIPEWKTLLPISEMMIALEQRQIEAAARGGGGSTAATATRRPQASVEQGVLWLDKYKPERFIDLLSDERTNREVLGWIKSWDAFVFPGKHAHRSTAWEDTLAMPMNDTKSTWRNGGKSPNDRQAKDEDSNDPRPREKIILLCGPPGAGKTTLANIVARHAGYNPIEINASDDRTSGVLKNKIISAMEMQSIWGDRRPNCIILDEIDGAMNGGDGKTAISVLEEIISAPLGVTKDSKTKGAKRSGQHPLIRPLICICNDQYASVLRPLRKLAKIFVLDTPNPQRLITRLKVICRSEGIRSTTGALASLCAAGGNDVRYCVNALQFQSAQSKHFTTASVTSGLIGQKDHSSGVFETMDVVFYQSARAAQKSASARVAANGASTTMDKIDEAAHSLGNISLLINALEENLPKMIFNDPTMSKICATFEWMGIADEWDTRTRAEQQFAFMSYAPFAARAVHLACCTSTRRRLEYPKSMAEAGKKQERTINVLQAVIENSHLVPSMRQSIQVLVLDVMPWLLASLSPPIRNSSANAQSAEEKATIERLIALMSALGLSFRPKFSPDGSEDLVLEPPLHELMVFREPGTDDSALRYTMLPLAVRKFIAREVEIEHMRKSEIDEKAKRAHKLSREATKAKHSTSTAEQKSTQQFVLPDLTEEQQAEKLEVMRKRNPFAFAHREAKRRRDAALKEEHEQQRLMAQDSAGERNEGEGGGKRQRRAGVRYRFNEGYTCGIKTAVYMRDLL</sequence>
<organism evidence="6 7">
    <name type="scientific">Pythium insidiosum</name>
    <name type="common">Pythiosis disease agent</name>
    <dbReference type="NCBI Taxonomy" id="114742"/>
    <lineage>
        <taxon>Eukaryota</taxon>
        <taxon>Sar</taxon>
        <taxon>Stramenopiles</taxon>
        <taxon>Oomycota</taxon>
        <taxon>Peronosporomycetes</taxon>
        <taxon>Pythiales</taxon>
        <taxon>Pythiaceae</taxon>
        <taxon>Pythium</taxon>
    </lineage>
</organism>
<reference evidence="6" key="1">
    <citation type="submission" date="2021-12" db="EMBL/GenBank/DDBJ databases">
        <title>Prjna785345.</title>
        <authorList>
            <person name="Rujirawat T."/>
            <person name="Krajaejun T."/>
        </authorList>
    </citation>
    <scope>NUCLEOTIDE SEQUENCE</scope>
    <source>
        <strain evidence="6">Pi057C3</strain>
    </source>
</reference>
<dbReference type="CDD" id="cd00009">
    <property type="entry name" value="AAA"/>
    <property type="match status" value="1"/>
</dbReference>
<keyword evidence="7" id="KW-1185">Reference proteome</keyword>
<dbReference type="GO" id="GO:0016887">
    <property type="term" value="F:ATP hydrolysis activity"/>
    <property type="evidence" value="ECO:0007669"/>
    <property type="project" value="InterPro"/>
</dbReference>
<dbReference type="Pfam" id="PF00004">
    <property type="entry name" value="AAA"/>
    <property type="match status" value="1"/>
</dbReference>
<dbReference type="InterPro" id="IPR053016">
    <property type="entry name" value="CTF18-RFC_complex"/>
</dbReference>
<dbReference type="GO" id="GO:0005634">
    <property type="term" value="C:nucleus"/>
    <property type="evidence" value="ECO:0007669"/>
    <property type="project" value="UniProtKB-SubCell"/>
</dbReference>
<dbReference type="Gene3D" id="3.40.50.300">
    <property type="entry name" value="P-loop containing nucleotide triphosphate hydrolases"/>
    <property type="match status" value="1"/>
</dbReference>
<dbReference type="PANTHER" id="PTHR46765">
    <property type="entry name" value="P-LOOP CONTAINING NUCLEOSIDE TRIPHOSPHATE HYDROLASES SUPERFAMILY PROTEIN"/>
    <property type="match status" value="1"/>
</dbReference>
<gene>
    <name evidence="6" type="ORF">P43SY_002579</name>
</gene>
<feature type="region of interest" description="Disordered" evidence="4">
    <location>
        <begin position="798"/>
        <end position="831"/>
    </location>
</feature>
<feature type="domain" description="AAA+ ATPase" evidence="5">
    <location>
        <begin position="315"/>
        <end position="460"/>
    </location>
</feature>
<dbReference type="InterPro" id="IPR003593">
    <property type="entry name" value="AAA+_ATPase"/>
</dbReference>
<dbReference type="EMBL" id="JAKCXM010000001">
    <property type="protein sequence ID" value="KAJ0410247.1"/>
    <property type="molecule type" value="Genomic_DNA"/>
</dbReference>
<evidence type="ECO:0000313" key="6">
    <source>
        <dbReference type="EMBL" id="KAJ0410247.1"/>
    </source>
</evidence>
<dbReference type="PANTHER" id="PTHR46765:SF1">
    <property type="entry name" value="P-LOOP CONTAINING NUCLEOSIDE TRIPHOSPHATE HYDROLASES SUPERFAMILY PROTEIN"/>
    <property type="match status" value="1"/>
</dbReference>
<evidence type="ECO:0000313" key="7">
    <source>
        <dbReference type="Proteomes" id="UP001209570"/>
    </source>
</evidence>
<feature type="compositionally biased region" description="Basic and acidic residues" evidence="4">
    <location>
        <begin position="862"/>
        <end position="872"/>
    </location>
</feature>
<dbReference type="GO" id="GO:0005524">
    <property type="term" value="F:ATP binding"/>
    <property type="evidence" value="ECO:0007669"/>
    <property type="project" value="InterPro"/>
</dbReference>
<evidence type="ECO:0000256" key="4">
    <source>
        <dbReference type="SAM" id="MobiDB-lite"/>
    </source>
</evidence>
<feature type="compositionally biased region" description="Polar residues" evidence="4">
    <location>
        <begin position="815"/>
        <end position="827"/>
    </location>
</feature>
<comment type="caution">
    <text evidence="6">The sequence shown here is derived from an EMBL/GenBank/DDBJ whole genome shotgun (WGS) entry which is preliminary data.</text>
</comment>
<protein>
    <recommendedName>
        <fullName evidence="5">AAA+ ATPase domain-containing protein</fullName>
    </recommendedName>
</protein>
<feature type="region of interest" description="Disordered" evidence="4">
    <location>
        <begin position="854"/>
        <end position="894"/>
    </location>
</feature>
<feature type="compositionally biased region" description="Basic and acidic residues" evidence="4">
    <location>
        <begin position="880"/>
        <end position="890"/>
    </location>
</feature>
<feature type="region of interest" description="Disordered" evidence="4">
    <location>
        <begin position="41"/>
        <end position="60"/>
    </location>
</feature>
<dbReference type="SMART" id="SM00382">
    <property type="entry name" value="AAA"/>
    <property type="match status" value="1"/>
</dbReference>
<dbReference type="InterPro" id="IPR003959">
    <property type="entry name" value="ATPase_AAA_core"/>
</dbReference>
<feature type="compositionally biased region" description="Basic and acidic residues" evidence="4">
    <location>
        <begin position="299"/>
        <end position="316"/>
    </location>
</feature>
<proteinExistence type="inferred from homology"/>
<comment type="subcellular location">
    <subcellularLocation>
        <location evidence="1">Nucleus</location>
    </subcellularLocation>
</comment>
<comment type="similarity">
    <text evidence="3">Belongs to the activator 1 small subunits family. CTF18 subfamily.</text>
</comment>
<evidence type="ECO:0000256" key="3">
    <source>
        <dbReference type="ARBA" id="ARBA00043975"/>
    </source>
</evidence>
<dbReference type="Gene3D" id="1.10.8.60">
    <property type="match status" value="1"/>
</dbReference>
<evidence type="ECO:0000256" key="2">
    <source>
        <dbReference type="ARBA" id="ARBA00023242"/>
    </source>
</evidence>
<feature type="region of interest" description="Disordered" evidence="4">
    <location>
        <begin position="286"/>
        <end position="316"/>
    </location>
</feature>
<dbReference type="AlphaFoldDB" id="A0AAD5QB03"/>
<accession>A0AAD5QB03</accession>
<evidence type="ECO:0000259" key="5">
    <source>
        <dbReference type="SMART" id="SM00382"/>
    </source>
</evidence>
<dbReference type="SUPFAM" id="SSF52540">
    <property type="entry name" value="P-loop containing nucleoside triphosphate hydrolases"/>
    <property type="match status" value="1"/>
</dbReference>
<keyword evidence="2" id="KW-0539">Nucleus</keyword>
<name>A0AAD5QB03_PYTIN</name>
<dbReference type="Proteomes" id="UP001209570">
    <property type="component" value="Unassembled WGS sequence"/>
</dbReference>
<evidence type="ECO:0000256" key="1">
    <source>
        <dbReference type="ARBA" id="ARBA00004123"/>
    </source>
</evidence>